<organism evidence="6 7">
    <name type="scientific">Littorina saxatilis</name>
    <dbReference type="NCBI Taxonomy" id="31220"/>
    <lineage>
        <taxon>Eukaryota</taxon>
        <taxon>Metazoa</taxon>
        <taxon>Spiralia</taxon>
        <taxon>Lophotrochozoa</taxon>
        <taxon>Mollusca</taxon>
        <taxon>Gastropoda</taxon>
        <taxon>Caenogastropoda</taxon>
        <taxon>Littorinimorpha</taxon>
        <taxon>Littorinoidea</taxon>
        <taxon>Littorinidae</taxon>
        <taxon>Littorina</taxon>
    </lineage>
</organism>
<evidence type="ECO:0000256" key="1">
    <source>
        <dbReference type="ARBA" id="ARBA00004141"/>
    </source>
</evidence>
<protein>
    <recommendedName>
        <fullName evidence="8">Organic solute transporter subunit alpha-like</fullName>
    </recommendedName>
</protein>
<reference evidence="6 7" key="1">
    <citation type="submission" date="2024-02" db="EMBL/GenBank/DDBJ databases">
        <title>Chromosome-scale genome assembly of the rough periwinkle Littorina saxatilis.</title>
        <authorList>
            <person name="De Jode A."/>
            <person name="Faria R."/>
            <person name="Formenti G."/>
            <person name="Sims Y."/>
            <person name="Smith T.P."/>
            <person name="Tracey A."/>
            <person name="Wood J.M.D."/>
            <person name="Zagrodzka Z.B."/>
            <person name="Johannesson K."/>
            <person name="Butlin R.K."/>
            <person name="Leder E.H."/>
        </authorList>
    </citation>
    <scope>NUCLEOTIDE SEQUENCE [LARGE SCALE GENOMIC DNA]</scope>
    <source>
        <strain evidence="6">Snail1</strain>
        <tissue evidence="6">Muscle</tissue>
    </source>
</reference>
<sequence>MAENCSQFPPSSEVYFKELTVQEKVLVGVSTLLCVGVLLLFADKVWFILRHYGNRGLPRLIKHKSLVLVGLYPVAAVTSLLAVFIPRSTLLCDFLASSYLAVCLYEFTSLIVLYFGGKSQLIHTAQATGFRLRTPPCCCCCCCCPTVKVTARNLTRLQMMVMQTAFIQPIVSFVSVVLWTDDKYNPNVTTPNSPATYLSAISTVSTLCAVYGLVILFWSTRRYLATHSVTPKFLVMQLVLLANNLQRAVLRVLADSGVPVCVGSLGSSVRADAIQHELVIAEMFLLAFFARLVYRKPVMQEMTQGNASPENDVNCNSYDDIDDDSFMSKGSTLNGTSYRALGDTVSYQSDENTMHPSHFSLSCDE</sequence>
<keyword evidence="7" id="KW-1185">Reference proteome</keyword>
<comment type="subcellular location">
    <subcellularLocation>
        <location evidence="1">Membrane</location>
        <topology evidence="1">Multi-pass membrane protein</topology>
    </subcellularLocation>
</comment>
<name>A0AAN9GA42_9CAEN</name>
<evidence type="ECO:0000313" key="7">
    <source>
        <dbReference type="Proteomes" id="UP001374579"/>
    </source>
</evidence>
<dbReference type="PANTHER" id="PTHR23423">
    <property type="entry name" value="ORGANIC SOLUTE TRANSPORTER-RELATED"/>
    <property type="match status" value="1"/>
</dbReference>
<feature type="transmembrane region" description="Helical" evidence="5">
    <location>
        <begin position="97"/>
        <end position="116"/>
    </location>
</feature>
<evidence type="ECO:0000256" key="3">
    <source>
        <dbReference type="ARBA" id="ARBA00022989"/>
    </source>
</evidence>
<dbReference type="AlphaFoldDB" id="A0AAN9GA42"/>
<comment type="caution">
    <text evidence="6">The sequence shown here is derived from an EMBL/GenBank/DDBJ whole genome shotgun (WGS) entry which is preliminary data.</text>
</comment>
<dbReference type="GO" id="GO:0016020">
    <property type="term" value="C:membrane"/>
    <property type="evidence" value="ECO:0007669"/>
    <property type="project" value="UniProtKB-SubCell"/>
</dbReference>
<evidence type="ECO:0008006" key="8">
    <source>
        <dbReference type="Google" id="ProtNLM"/>
    </source>
</evidence>
<feature type="transmembrane region" description="Helical" evidence="5">
    <location>
        <begin position="160"/>
        <end position="180"/>
    </location>
</feature>
<evidence type="ECO:0000256" key="2">
    <source>
        <dbReference type="ARBA" id="ARBA00022692"/>
    </source>
</evidence>
<evidence type="ECO:0000313" key="6">
    <source>
        <dbReference type="EMBL" id="KAK7100891.1"/>
    </source>
</evidence>
<proteinExistence type="predicted"/>
<feature type="transmembrane region" description="Helical" evidence="5">
    <location>
        <begin position="25"/>
        <end position="46"/>
    </location>
</feature>
<keyword evidence="2 5" id="KW-0812">Transmembrane</keyword>
<dbReference type="EMBL" id="JBAMIC010000011">
    <property type="protein sequence ID" value="KAK7100891.1"/>
    <property type="molecule type" value="Genomic_DNA"/>
</dbReference>
<dbReference type="Proteomes" id="UP001374579">
    <property type="component" value="Unassembled WGS sequence"/>
</dbReference>
<evidence type="ECO:0000256" key="4">
    <source>
        <dbReference type="ARBA" id="ARBA00023136"/>
    </source>
</evidence>
<dbReference type="SMART" id="SM01417">
    <property type="entry name" value="Solute_trans_a"/>
    <property type="match status" value="1"/>
</dbReference>
<dbReference type="Pfam" id="PF03619">
    <property type="entry name" value="Solute_trans_a"/>
    <property type="match status" value="1"/>
</dbReference>
<keyword evidence="4 5" id="KW-0472">Membrane</keyword>
<feature type="transmembrane region" description="Helical" evidence="5">
    <location>
        <begin position="66"/>
        <end position="85"/>
    </location>
</feature>
<gene>
    <name evidence="6" type="ORF">V1264_023757</name>
</gene>
<dbReference type="InterPro" id="IPR005178">
    <property type="entry name" value="Ostalpha/TMEM184C"/>
</dbReference>
<evidence type="ECO:0000256" key="5">
    <source>
        <dbReference type="SAM" id="Phobius"/>
    </source>
</evidence>
<accession>A0AAN9GA42</accession>
<feature type="transmembrane region" description="Helical" evidence="5">
    <location>
        <begin position="200"/>
        <end position="221"/>
    </location>
</feature>
<keyword evidence="3 5" id="KW-1133">Transmembrane helix</keyword>